<evidence type="ECO:0000313" key="1">
    <source>
        <dbReference type="EMBL" id="GAG00969.1"/>
    </source>
</evidence>
<dbReference type="EMBL" id="BARS01025134">
    <property type="protein sequence ID" value="GAG00969.1"/>
    <property type="molecule type" value="Genomic_DNA"/>
</dbReference>
<reference evidence="1" key="1">
    <citation type="journal article" date="2014" name="Front. Microbiol.">
        <title>High frequency of phylogenetically diverse reductive dehalogenase-homologous genes in deep subseafloor sedimentary metagenomes.</title>
        <authorList>
            <person name="Kawai M."/>
            <person name="Futagami T."/>
            <person name="Toyoda A."/>
            <person name="Takaki Y."/>
            <person name="Nishi S."/>
            <person name="Hori S."/>
            <person name="Arai W."/>
            <person name="Tsubouchi T."/>
            <person name="Morono Y."/>
            <person name="Uchiyama I."/>
            <person name="Ito T."/>
            <person name="Fujiyama A."/>
            <person name="Inagaki F."/>
            <person name="Takami H."/>
        </authorList>
    </citation>
    <scope>NUCLEOTIDE SEQUENCE</scope>
    <source>
        <strain evidence="1">Expedition CK06-06</strain>
    </source>
</reference>
<gene>
    <name evidence="1" type="ORF">S01H1_39771</name>
</gene>
<protein>
    <submittedName>
        <fullName evidence="1">Uncharacterized protein</fullName>
    </submittedName>
</protein>
<organism evidence="1">
    <name type="scientific">marine sediment metagenome</name>
    <dbReference type="NCBI Taxonomy" id="412755"/>
    <lineage>
        <taxon>unclassified sequences</taxon>
        <taxon>metagenomes</taxon>
        <taxon>ecological metagenomes</taxon>
    </lineage>
</organism>
<name>X0U5F5_9ZZZZ</name>
<comment type="caution">
    <text evidence="1">The sequence shown here is derived from an EMBL/GenBank/DDBJ whole genome shotgun (WGS) entry which is preliminary data.</text>
</comment>
<proteinExistence type="predicted"/>
<sequence length="51" mass="5686">MNSTAARSRAEAVAEIRGAEAFLLNAFNRTLQQLVDFFGPRHPNLLWATVL</sequence>
<accession>X0U5F5</accession>
<dbReference type="AlphaFoldDB" id="X0U5F5"/>